<keyword evidence="2" id="KW-1185">Reference proteome</keyword>
<proteinExistence type="predicted"/>
<accession>A0A833VS11</accession>
<dbReference type="AlphaFoldDB" id="A0A833VS11"/>
<protein>
    <submittedName>
        <fullName evidence="1">Uncharacterized protein</fullName>
    </submittedName>
</protein>
<comment type="caution">
    <text evidence="1">The sequence shown here is derived from an EMBL/GenBank/DDBJ whole genome shotgun (WGS) entry which is preliminary data.</text>
</comment>
<dbReference type="EMBL" id="WNWW01000106">
    <property type="protein sequence ID" value="KAF3430196.1"/>
    <property type="molecule type" value="Genomic_DNA"/>
</dbReference>
<dbReference type="Proteomes" id="UP000655588">
    <property type="component" value="Unassembled WGS sequence"/>
</dbReference>
<gene>
    <name evidence="1" type="ORF">E2986_06482</name>
</gene>
<reference evidence="1" key="1">
    <citation type="submission" date="2019-11" db="EMBL/GenBank/DDBJ databases">
        <title>The nuclear and mitochondrial genomes of Frieseomelitta varia - a highly eusocial stingless bee (Meliponini) with a permanently sterile worker caste.</title>
        <authorList>
            <person name="Freitas F.C.P."/>
            <person name="Lourenco A.P."/>
            <person name="Nunes F.M.F."/>
            <person name="Paschoal A.R."/>
            <person name="Abreu F.C.P."/>
            <person name="Barbin F.O."/>
            <person name="Bataglia L."/>
            <person name="Cardoso-Junior C.A.M."/>
            <person name="Cervoni M.S."/>
            <person name="Silva S.R."/>
            <person name="Dalarmi F."/>
            <person name="Del Lama M.A."/>
            <person name="Depintor T.S."/>
            <person name="Ferreira K.M."/>
            <person name="Goria P.S."/>
            <person name="Jaskot M.C."/>
            <person name="Lago D.C."/>
            <person name="Luna-Lucena D."/>
            <person name="Moda L.M."/>
            <person name="Nascimento L."/>
            <person name="Pedrino M."/>
            <person name="Rabico F.O."/>
            <person name="Sanches F.C."/>
            <person name="Santos D.E."/>
            <person name="Santos C.G."/>
            <person name="Vieira J."/>
            <person name="Lopes T.F."/>
            <person name="Barchuk A.R."/>
            <person name="Hartfelder K."/>
            <person name="Simoes Z.L.P."/>
            <person name="Bitondi M.M.G."/>
            <person name="Pinheiro D.G."/>
        </authorList>
    </citation>
    <scope>NUCLEOTIDE SEQUENCE</scope>
    <source>
        <strain evidence="1">USP_RPSP 00005682</strain>
        <tissue evidence="1">Whole individual</tissue>
    </source>
</reference>
<organism evidence="1 2">
    <name type="scientific">Frieseomelitta varia</name>
    <dbReference type="NCBI Taxonomy" id="561572"/>
    <lineage>
        <taxon>Eukaryota</taxon>
        <taxon>Metazoa</taxon>
        <taxon>Ecdysozoa</taxon>
        <taxon>Arthropoda</taxon>
        <taxon>Hexapoda</taxon>
        <taxon>Insecta</taxon>
        <taxon>Pterygota</taxon>
        <taxon>Neoptera</taxon>
        <taxon>Endopterygota</taxon>
        <taxon>Hymenoptera</taxon>
        <taxon>Apocrita</taxon>
        <taxon>Aculeata</taxon>
        <taxon>Apoidea</taxon>
        <taxon>Anthophila</taxon>
        <taxon>Apidae</taxon>
        <taxon>Frieseomelitta</taxon>
    </lineage>
</organism>
<sequence>MKENPHCHRPNVYLHIHRRHQRDIAERMAQIRLQSLILSARAISSPNIPWMGLDLEKNWNWTKRRIRIIWD</sequence>
<evidence type="ECO:0000313" key="1">
    <source>
        <dbReference type="EMBL" id="KAF3430196.1"/>
    </source>
</evidence>
<name>A0A833VS11_9HYME</name>
<evidence type="ECO:0000313" key="2">
    <source>
        <dbReference type="Proteomes" id="UP000655588"/>
    </source>
</evidence>